<protein>
    <submittedName>
        <fullName evidence="7">Ni/Fe hydrogenase subunit alpha</fullName>
    </submittedName>
</protein>
<evidence type="ECO:0000256" key="3">
    <source>
        <dbReference type="ARBA" id="ARBA00022596"/>
    </source>
</evidence>
<dbReference type="Pfam" id="PF00374">
    <property type="entry name" value="NiFeSe_Hases"/>
    <property type="match status" value="2"/>
</dbReference>
<keyword evidence="6" id="KW-0408">Iron</keyword>
<sequence>MANIVTIDPMTRIEGHGKVTIHLDDSGTVESARFHVMEFRGFEKFCEGRMVWDMPLITTRICGICPTAHHLASVKACEAVFDVELPAAAKKLRELLILGSGLEDQALHFFFLAAPDFVLGPDSDPLKRNVLGIVEANKDLAIKAIRLRKIGKNIVERVGGSSIHPVTAIPGGMSKSITGDDRYSMLKDADEAISYAELALDIAKDLFIKYADLAPSFANFDSLYMGLTKDGMFEEYDGAIRVVDKDGAIVADFSPQDYANYIDEAVEDYSWAKFPYWKSGGETYRVGPLARLNVATNIDTPKAKVAFDEFKAIGNGKPLSGSLYYHYARVIELLYKAEKIKELLQDDEIMSQDVRVKVDRKAGEGVGVVEAPRGTLIHHYQADDFGKLVKANLIVPTTHNNKAIDTAIAMAAKDNIKGKKLNEGVLNLVEMAARCYDPCLSCATHAIGKMPLEVTLYSHDGLVLDSIRRA</sequence>
<dbReference type="PANTHER" id="PTHR43600:SF2">
    <property type="entry name" value="F420-NON-REDUCING HYDROGENASE VHU SUBUNIT A"/>
    <property type="match status" value="1"/>
</dbReference>
<comment type="cofactor">
    <cofactor evidence="6">
        <name>Fe cation</name>
        <dbReference type="ChEBI" id="CHEBI:24875"/>
    </cofactor>
</comment>
<dbReference type="AlphaFoldDB" id="A0A2M7T6P5"/>
<evidence type="ECO:0000313" key="7">
    <source>
        <dbReference type="EMBL" id="PIZ36715.1"/>
    </source>
</evidence>
<comment type="caution">
    <text evidence="7">The sequence shown here is derived from an EMBL/GenBank/DDBJ whole genome shotgun (WGS) entry which is preliminary data.</text>
</comment>
<accession>A0A2M7T6P5</accession>
<comment type="cofactor">
    <cofactor evidence="1 6">
        <name>Ni(2+)</name>
        <dbReference type="ChEBI" id="CHEBI:49786"/>
    </cofactor>
</comment>
<dbReference type="Proteomes" id="UP000230956">
    <property type="component" value="Unassembled WGS sequence"/>
</dbReference>
<dbReference type="PROSITE" id="PS00508">
    <property type="entry name" value="NI_HGENASE_L_2"/>
    <property type="match status" value="1"/>
</dbReference>
<dbReference type="GO" id="GO:0016151">
    <property type="term" value="F:nickel cation binding"/>
    <property type="evidence" value="ECO:0007669"/>
    <property type="project" value="InterPro"/>
</dbReference>
<feature type="binding site" evidence="6">
    <location>
        <position position="43"/>
    </location>
    <ligand>
        <name>Mg(2+)</name>
        <dbReference type="ChEBI" id="CHEBI:18420"/>
    </ligand>
</feature>
<organism evidence="7 8">
    <name type="scientific">Candidatus Aquicultor secundus</name>
    <dbReference type="NCBI Taxonomy" id="1973895"/>
    <lineage>
        <taxon>Bacteria</taxon>
        <taxon>Bacillati</taxon>
        <taxon>Actinomycetota</taxon>
        <taxon>Candidatus Aquicultoria</taxon>
        <taxon>Candidatus Aquicultorales</taxon>
        <taxon>Candidatus Aquicultoraceae</taxon>
        <taxon>Candidatus Aquicultor</taxon>
    </lineage>
</organism>
<keyword evidence="3 6" id="KW-0533">Nickel</keyword>
<evidence type="ECO:0000256" key="6">
    <source>
        <dbReference type="PIRSR" id="PIRSR601501-1"/>
    </source>
</evidence>
<feature type="binding site" evidence="6">
    <location>
        <position position="393"/>
    </location>
    <ligand>
        <name>Mg(2+)</name>
        <dbReference type="ChEBI" id="CHEBI:18420"/>
    </ligand>
</feature>
<proteinExistence type="inferred from homology"/>
<dbReference type="PANTHER" id="PTHR43600">
    <property type="entry name" value="COENZYME F420 HYDROGENASE, SUBUNIT ALPHA"/>
    <property type="match status" value="1"/>
</dbReference>
<dbReference type="SUPFAM" id="SSF56762">
    <property type="entry name" value="HydB/Nqo4-like"/>
    <property type="match status" value="1"/>
</dbReference>
<evidence type="ECO:0000256" key="1">
    <source>
        <dbReference type="ARBA" id="ARBA00001967"/>
    </source>
</evidence>
<feature type="binding site" evidence="6">
    <location>
        <position position="62"/>
    </location>
    <ligand>
        <name>Mg(2+)</name>
        <dbReference type="ChEBI" id="CHEBI:18420"/>
    </ligand>
</feature>
<feature type="binding site" evidence="6">
    <location>
        <position position="65"/>
    </location>
    <ligand>
        <name>Fe cation</name>
        <dbReference type="ChEBI" id="CHEBI:24875"/>
    </ligand>
</feature>
<gene>
    <name evidence="7" type="ORF">COY37_08125</name>
</gene>
<evidence type="ECO:0000256" key="2">
    <source>
        <dbReference type="ARBA" id="ARBA00009292"/>
    </source>
</evidence>
<feature type="binding site" evidence="6">
    <location>
        <position position="439"/>
    </location>
    <ligand>
        <name>Ni(2+)</name>
        <dbReference type="ChEBI" id="CHEBI:49786"/>
    </ligand>
</feature>
<evidence type="ECO:0000256" key="5">
    <source>
        <dbReference type="ARBA" id="ARBA00023002"/>
    </source>
</evidence>
<keyword evidence="4 6" id="KW-0479">Metal-binding</keyword>
<reference evidence="8" key="1">
    <citation type="submission" date="2017-09" db="EMBL/GenBank/DDBJ databases">
        <title>Depth-based differentiation of microbial function through sediment-hosted aquifers and enrichment of novel symbionts in the deep terrestrial subsurface.</title>
        <authorList>
            <person name="Probst A.J."/>
            <person name="Ladd B."/>
            <person name="Jarett J.K."/>
            <person name="Geller-Mcgrath D.E."/>
            <person name="Sieber C.M.K."/>
            <person name="Emerson J.B."/>
            <person name="Anantharaman K."/>
            <person name="Thomas B.C."/>
            <person name="Malmstrom R."/>
            <person name="Stieglmeier M."/>
            <person name="Klingl A."/>
            <person name="Woyke T."/>
            <person name="Ryan C.M."/>
            <person name="Banfield J.F."/>
        </authorList>
    </citation>
    <scope>NUCLEOTIDE SEQUENCE [LARGE SCALE GENOMIC DNA]</scope>
</reference>
<dbReference type="GO" id="GO:0008901">
    <property type="term" value="F:ferredoxin hydrogenase activity"/>
    <property type="evidence" value="ECO:0007669"/>
    <property type="project" value="InterPro"/>
</dbReference>
<dbReference type="Gene3D" id="1.10.645.10">
    <property type="entry name" value="Cytochrome-c3 Hydrogenase, chain B"/>
    <property type="match status" value="1"/>
</dbReference>
<evidence type="ECO:0000256" key="4">
    <source>
        <dbReference type="ARBA" id="ARBA00022723"/>
    </source>
</evidence>
<feature type="binding site" evidence="6">
    <location>
        <position position="445"/>
    </location>
    <ligand>
        <name>Mg(2+)</name>
        <dbReference type="ChEBI" id="CHEBI:18420"/>
    </ligand>
</feature>
<evidence type="ECO:0000313" key="8">
    <source>
        <dbReference type="Proteomes" id="UP000230956"/>
    </source>
</evidence>
<feature type="binding site" evidence="6">
    <location>
        <position position="65"/>
    </location>
    <ligand>
        <name>Ni(2+)</name>
        <dbReference type="ChEBI" id="CHEBI:49786"/>
    </ligand>
</feature>
<dbReference type="RefSeq" id="WP_286679289.1">
    <property type="nucleotide sequence ID" value="NZ_MNXI01000141.1"/>
</dbReference>
<dbReference type="EMBL" id="PFNG01000190">
    <property type="protein sequence ID" value="PIZ36715.1"/>
    <property type="molecule type" value="Genomic_DNA"/>
</dbReference>
<keyword evidence="5" id="KW-0560">Oxidoreductase</keyword>
<feature type="binding site" evidence="6">
    <location>
        <position position="442"/>
    </location>
    <ligand>
        <name>Fe cation</name>
        <dbReference type="ChEBI" id="CHEBI:24875"/>
    </ligand>
</feature>
<comment type="similarity">
    <text evidence="2">Belongs to the [NiFe]/[NiFeSe] hydrogenase large subunit family.</text>
</comment>
<name>A0A2M7T6P5_9ACTN</name>
<keyword evidence="6" id="KW-0460">Magnesium</keyword>
<dbReference type="InterPro" id="IPR029014">
    <property type="entry name" value="NiFe-Hase_large"/>
</dbReference>
<dbReference type="InterPro" id="IPR018194">
    <property type="entry name" value="Ni-dep_hyd_lsu_Ni_BS"/>
</dbReference>
<dbReference type="InterPro" id="IPR001501">
    <property type="entry name" value="Ni-dep_hyd_lsu"/>
</dbReference>